<dbReference type="Proteomes" id="UP000006050">
    <property type="component" value="Chromosome"/>
</dbReference>
<accession>I3Z2Z7</accession>
<name>I3Z2Z7_BELBD</name>
<dbReference type="HOGENOM" id="CLU_2697144_0_0_10"/>
<dbReference type="KEGG" id="bbd:Belba_0972"/>
<keyword evidence="2" id="KW-1185">Reference proteome</keyword>
<sequence length="73" mass="8442">MNYEGVGEVKIEREFMLKRQIDLSKTIEHKNIIGLYLVIYLLKKSGEQSSPDSFNYSLVIWLILARTVPAVNK</sequence>
<protein>
    <submittedName>
        <fullName evidence="1">Uncharacterized protein</fullName>
    </submittedName>
</protein>
<proteinExistence type="predicted"/>
<dbReference type="AlphaFoldDB" id="I3Z2Z7"/>
<evidence type="ECO:0000313" key="1">
    <source>
        <dbReference type="EMBL" id="AFL83615.1"/>
    </source>
</evidence>
<evidence type="ECO:0000313" key="2">
    <source>
        <dbReference type="Proteomes" id="UP000006050"/>
    </source>
</evidence>
<reference evidence="2" key="1">
    <citation type="submission" date="2012-06" db="EMBL/GenBank/DDBJ databases">
        <title>The complete genome of Belliella baltica DSM 15883.</title>
        <authorList>
            <person name="Lucas S."/>
            <person name="Copeland A."/>
            <person name="Lapidus A."/>
            <person name="Goodwin L."/>
            <person name="Pitluck S."/>
            <person name="Peters L."/>
            <person name="Mikhailova N."/>
            <person name="Davenport K."/>
            <person name="Kyrpides N."/>
            <person name="Mavromatis K."/>
            <person name="Pagani I."/>
            <person name="Ivanova N."/>
            <person name="Ovchinnikova G."/>
            <person name="Zeytun A."/>
            <person name="Detter J.C."/>
            <person name="Han C."/>
            <person name="Land M."/>
            <person name="Hauser L."/>
            <person name="Markowitz V."/>
            <person name="Cheng J.-F."/>
            <person name="Hugenholtz P."/>
            <person name="Woyke T."/>
            <person name="Wu D."/>
            <person name="Tindall B."/>
            <person name="Pomrenke H."/>
            <person name="Brambilla E."/>
            <person name="Klenk H.-P."/>
            <person name="Eisen J.A."/>
        </authorList>
    </citation>
    <scope>NUCLEOTIDE SEQUENCE [LARGE SCALE GENOMIC DNA]</scope>
    <source>
        <strain evidence="2">DSM 15883 / CIP 108006 / LMG 21964 / BA134</strain>
    </source>
</reference>
<dbReference type="EMBL" id="CP003281">
    <property type="protein sequence ID" value="AFL83615.1"/>
    <property type="molecule type" value="Genomic_DNA"/>
</dbReference>
<gene>
    <name evidence="1" type="ordered locus">Belba_0972</name>
</gene>
<organism evidence="1 2">
    <name type="scientific">Belliella baltica (strain DSM 15883 / CIP 108006 / LMG 21964 / BA134)</name>
    <dbReference type="NCBI Taxonomy" id="866536"/>
    <lineage>
        <taxon>Bacteria</taxon>
        <taxon>Pseudomonadati</taxon>
        <taxon>Bacteroidota</taxon>
        <taxon>Cytophagia</taxon>
        <taxon>Cytophagales</taxon>
        <taxon>Cyclobacteriaceae</taxon>
        <taxon>Belliella</taxon>
    </lineage>
</organism>